<dbReference type="EMBL" id="KL648097">
    <property type="protein sequence ID" value="KEY72129.1"/>
    <property type="molecule type" value="Genomic_DNA"/>
</dbReference>
<proteinExistence type="predicted"/>
<keyword evidence="2" id="KW-1185">Reference proteome</keyword>
<reference evidence="1 2" key="1">
    <citation type="journal article" date="2014" name="BMC Genomics">
        <title>Comparative genome sequencing reveals chemotype-specific gene clusters in the toxigenic black mold Stachybotrys.</title>
        <authorList>
            <person name="Semeiks J."/>
            <person name="Borek D."/>
            <person name="Otwinowski Z."/>
            <person name="Grishin N.V."/>
        </authorList>
    </citation>
    <scope>NUCLEOTIDE SEQUENCE [LARGE SCALE GENOMIC DNA]</scope>
    <source>
        <strain evidence="2">CBS 109288 / IBT 7711</strain>
    </source>
</reference>
<protein>
    <submittedName>
        <fullName evidence="1">Uncharacterized protein</fullName>
    </submittedName>
</protein>
<dbReference type="Proteomes" id="UP000028045">
    <property type="component" value="Unassembled WGS sequence"/>
</dbReference>
<sequence>MPIDTDPDTRVYVLVYQDSTTVTVLGVFANLQDANAVCTMQAADAGVSLTRSQSTDGPDAEHMLPFEPLRWDTADGVSCWVEEHALTSNRVLSS</sequence>
<gene>
    <name evidence="1" type="ORF">S7711_00141</name>
</gene>
<name>A0A084B3K0_STACB</name>
<accession>A0A084B3K0</accession>
<organism evidence="1 2">
    <name type="scientific">Stachybotrys chartarum (strain CBS 109288 / IBT 7711)</name>
    <name type="common">Toxic black mold</name>
    <name type="synonym">Stilbospora chartarum</name>
    <dbReference type="NCBI Taxonomy" id="1280523"/>
    <lineage>
        <taxon>Eukaryota</taxon>
        <taxon>Fungi</taxon>
        <taxon>Dikarya</taxon>
        <taxon>Ascomycota</taxon>
        <taxon>Pezizomycotina</taxon>
        <taxon>Sordariomycetes</taxon>
        <taxon>Hypocreomycetidae</taxon>
        <taxon>Hypocreales</taxon>
        <taxon>Stachybotryaceae</taxon>
        <taxon>Stachybotrys</taxon>
    </lineage>
</organism>
<dbReference type="HOGENOM" id="CLU_2292089_0_0_1"/>
<dbReference type="OrthoDB" id="5058048at2759"/>
<evidence type="ECO:0000313" key="1">
    <source>
        <dbReference type="EMBL" id="KEY72129.1"/>
    </source>
</evidence>
<evidence type="ECO:0000313" key="2">
    <source>
        <dbReference type="Proteomes" id="UP000028045"/>
    </source>
</evidence>
<dbReference type="AlphaFoldDB" id="A0A084B3K0"/>